<dbReference type="EMBL" id="LIYD01000005">
    <property type="protein sequence ID" value="KOS08094.1"/>
    <property type="molecule type" value="Genomic_DNA"/>
</dbReference>
<evidence type="ECO:0000313" key="2">
    <source>
        <dbReference type="Proteomes" id="UP000037755"/>
    </source>
</evidence>
<evidence type="ECO:0000313" key="1">
    <source>
        <dbReference type="EMBL" id="KOS08094.1"/>
    </source>
</evidence>
<protein>
    <recommendedName>
        <fullName evidence="3">Thioredoxin domain-containing protein</fullName>
    </recommendedName>
</protein>
<evidence type="ECO:0008006" key="3">
    <source>
        <dbReference type="Google" id="ProtNLM"/>
    </source>
</evidence>
<dbReference type="Proteomes" id="UP000037755">
    <property type="component" value="Unassembled WGS sequence"/>
</dbReference>
<sequence>MGILFGFQDVTTNKTVIDVTVKNTGQEFVTLNYEPRYRGSLSHDGYQTIGAPISKKGQFTLKSDKITDGAEYYLDFNKHIIKLVLFKDDNFKLEADIENLPASVFAMGRGAGKINVMNLNQFQEKFFPAEGTLADFAAKNDSIMKRRLDILESIYTKNTLANIVVQSPEKTKILRIIKETPLTQKEYRLLKTLVELQQYYVADYIAQTYSRKQLEHEAIDFTNPVFKAFNKEAYKNIDNLNHHRLGNALDLILKVEYVRFRVQQNPQLQYKDWNEILSDPGYYDWTSGYLKKEFPTEVHDKYFADIYSWFISMGTNNDALYSYLVDNCANKYYLVRTDDFKAKMDKQPANIQVLDANSFTALLNANKGKNVLLVFWSAQFAGASVVHKIPALYFLEDKYNLEILNICVDSNQYKSLWTARVSDTDWKGKHYFLSTEDNPTALKRFGDTKNRCFL</sequence>
<dbReference type="PATRIC" id="fig|1202724.3.peg.4166"/>
<dbReference type="AlphaFoldDB" id="A0A0M8MFZ7"/>
<accession>A0A0M8MFZ7</accession>
<comment type="caution">
    <text evidence="1">The sequence shown here is derived from an EMBL/GenBank/DDBJ whole genome shotgun (WGS) entry which is preliminary data.</text>
</comment>
<organism evidence="1 2">
    <name type="scientific">Flavobacterium akiainvivens</name>
    <dbReference type="NCBI Taxonomy" id="1202724"/>
    <lineage>
        <taxon>Bacteria</taxon>
        <taxon>Pseudomonadati</taxon>
        <taxon>Bacteroidota</taxon>
        <taxon>Flavobacteriia</taxon>
        <taxon>Flavobacteriales</taxon>
        <taxon>Flavobacteriaceae</taxon>
        <taxon>Flavobacterium</taxon>
    </lineage>
</organism>
<name>A0A0M8MFZ7_9FLAO</name>
<keyword evidence="2" id="KW-1185">Reference proteome</keyword>
<reference evidence="1 2" key="1">
    <citation type="submission" date="2015-08" db="EMBL/GenBank/DDBJ databases">
        <title>Whole genome sequence of Flavobacterium akiainvivens IK-1T, from decaying Wikstroemia oahuensis, an endemic Hawaiian shrub.</title>
        <authorList>
            <person name="Wan X."/>
            <person name="Hou S."/>
            <person name="Saito J."/>
            <person name="Donachie S."/>
        </authorList>
    </citation>
    <scope>NUCLEOTIDE SEQUENCE [LARGE SCALE GENOMIC DNA]</scope>
    <source>
        <strain evidence="1 2">IK-1</strain>
    </source>
</reference>
<gene>
    <name evidence="1" type="ORF">AM493_20115</name>
</gene>
<proteinExistence type="predicted"/>